<sequence>MDLLLAAGYDSSSSSSSSSQLSNKNNDSLREGNAQSALFGHTTNNSPCLGHNDDSSPSTADGNTAKKRSSCHSPRSPTAVKKQKSTKFITIASCDNDCQQSDQSFERSNPHWEGRWAGHIYLPFPNFDSCNTDDQNHDELNNETDANILADEDSDRGSDESSVSSIEDECLQASRSFLPAARALIHYWEALLNEVCVDIDDNVSGSVIVPHVSMSPKKTNPNSNQTVNKQDIQNNNTHLHISLSRPIYLPAPSVDSFLADITSSVSSIHSAARRHGHYSSHKGKIIHLRPHNATIFVNDNQTRSFLSIPVSDESSRWAKRLLLPSIDATMLRFGQKAYYDEGIMHVSIASVKGNMIPIILKKRRHKDLMHTTSGNESKISSIPLFQSPGCHQLADETRRCIPESIPIRLDRIQCDFGKAKNMALPL</sequence>
<evidence type="ECO:0000256" key="3">
    <source>
        <dbReference type="ARBA" id="ARBA00023239"/>
    </source>
</evidence>
<dbReference type="Proteomes" id="UP001224775">
    <property type="component" value="Unassembled WGS sequence"/>
</dbReference>
<keyword evidence="3 8" id="KW-0456">Lyase</keyword>
<evidence type="ECO:0000256" key="2">
    <source>
        <dbReference type="ARBA" id="ARBA00022801"/>
    </source>
</evidence>
<dbReference type="GO" id="GO:0034477">
    <property type="term" value="P:U6 snRNA 3'-end processing"/>
    <property type="evidence" value="ECO:0007669"/>
    <property type="project" value="InterPro"/>
</dbReference>
<dbReference type="PANTHER" id="PTHR13522:SF3">
    <property type="entry name" value="U6 SNRNA PHOSPHODIESTERASE 1"/>
    <property type="match status" value="1"/>
</dbReference>
<dbReference type="GO" id="GO:0005634">
    <property type="term" value="C:nucleus"/>
    <property type="evidence" value="ECO:0007669"/>
    <property type="project" value="TreeGrafter"/>
</dbReference>
<accession>A0AAD9DIW5</accession>
<proteinExistence type="predicted"/>
<name>A0AAD9DIW5_9STRA</name>
<dbReference type="PANTHER" id="PTHR13522">
    <property type="entry name" value="U6 SNRNA PHOSPHODIESTERASE 1"/>
    <property type="match status" value="1"/>
</dbReference>
<evidence type="ECO:0000256" key="5">
    <source>
        <dbReference type="ARBA" id="ARBA00029543"/>
    </source>
</evidence>
<keyword evidence="2" id="KW-0378">Hydrolase</keyword>
<gene>
    <name evidence="8" type="ORF">QTG54_001772</name>
</gene>
<reference evidence="8" key="1">
    <citation type="submission" date="2023-06" db="EMBL/GenBank/DDBJ databases">
        <title>Survivors Of The Sea: Transcriptome response of Skeletonema marinoi to long-term dormancy.</title>
        <authorList>
            <person name="Pinder M.I.M."/>
            <person name="Kourtchenko O."/>
            <person name="Robertson E.K."/>
            <person name="Larsson T."/>
            <person name="Maumus F."/>
            <person name="Osuna-Cruz C.M."/>
            <person name="Vancaester E."/>
            <person name="Stenow R."/>
            <person name="Vandepoele K."/>
            <person name="Ploug H."/>
            <person name="Bruchert V."/>
            <person name="Godhe A."/>
            <person name="Topel M."/>
        </authorList>
    </citation>
    <scope>NUCLEOTIDE SEQUENCE</scope>
    <source>
        <strain evidence="8">R05AC</strain>
    </source>
</reference>
<evidence type="ECO:0000256" key="7">
    <source>
        <dbReference type="SAM" id="MobiDB-lite"/>
    </source>
</evidence>
<evidence type="ECO:0000256" key="4">
    <source>
        <dbReference type="ARBA" id="ARBA00023242"/>
    </source>
</evidence>
<keyword evidence="4" id="KW-0539">Nucleus</keyword>
<evidence type="ECO:0000256" key="1">
    <source>
        <dbReference type="ARBA" id="ARBA00022722"/>
    </source>
</evidence>
<dbReference type="Pfam" id="PF09749">
    <property type="entry name" value="HVSL"/>
    <property type="match status" value="1"/>
</dbReference>
<dbReference type="EMBL" id="JATAAI010000002">
    <property type="protein sequence ID" value="KAK1747809.1"/>
    <property type="molecule type" value="Genomic_DNA"/>
</dbReference>
<protein>
    <recommendedName>
        <fullName evidence="5">U6 snRNA phosphodiesterase 1</fullName>
    </recommendedName>
    <alternativeName>
        <fullName evidence="6">3'-5' RNA exonuclease USB1</fullName>
    </alternativeName>
</protein>
<feature type="compositionally biased region" description="Polar residues" evidence="7">
    <location>
        <begin position="33"/>
        <end position="47"/>
    </location>
</feature>
<feature type="region of interest" description="Disordered" evidence="7">
    <location>
        <begin position="1"/>
        <end position="84"/>
    </location>
</feature>
<dbReference type="GO" id="GO:0016829">
    <property type="term" value="F:lyase activity"/>
    <property type="evidence" value="ECO:0007669"/>
    <property type="project" value="UniProtKB-KW"/>
</dbReference>
<evidence type="ECO:0000313" key="8">
    <source>
        <dbReference type="EMBL" id="KAK1747809.1"/>
    </source>
</evidence>
<keyword evidence="1" id="KW-0540">Nuclease</keyword>
<dbReference type="Gene3D" id="3.90.1140.10">
    <property type="entry name" value="Cyclic phosphodiesterase"/>
    <property type="match status" value="1"/>
</dbReference>
<comment type="caution">
    <text evidence="8">The sequence shown here is derived from an EMBL/GenBank/DDBJ whole genome shotgun (WGS) entry which is preliminary data.</text>
</comment>
<keyword evidence="9" id="KW-1185">Reference proteome</keyword>
<organism evidence="8 9">
    <name type="scientific">Skeletonema marinoi</name>
    <dbReference type="NCBI Taxonomy" id="267567"/>
    <lineage>
        <taxon>Eukaryota</taxon>
        <taxon>Sar</taxon>
        <taxon>Stramenopiles</taxon>
        <taxon>Ochrophyta</taxon>
        <taxon>Bacillariophyta</taxon>
        <taxon>Coscinodiscophyceae</taxon>
        <taxon>Thalassiosirophycidae</taxon>
        <taxon>Thalassiosirales</taxon>
        <taxon>Skeletonemataceae</taxon>
        <taxon>Skeletonema</taxon>
        <taxon>Skeletonema marinoi-dohrnii complex</taxon>
    </lineage>
</organism>
<evidence type="ECO:0000256" key="6">
    <source>
        <dbReference type="ARBA" id="ARBA00030030"/>
    </source>
</evidence>
<dbReference type="GO" id="GO:0000175">
    <property type="term" value="F:3'-5'-RNA exonuclease activity"/>
    <property type="evidence" value="ECO:0007669"/>
    <property type="project" value="TreeGrafter"/>
</dbReference>
<dbReference type="InterPro" id="IPR027521">
    <property type="entry name" value="Usb1"/>
</dbReference>
<evidence type="ECO:0000313" key="9">
    <source>
        <dbReference type="Proteomes" id="UP001224775"/>
    </source>
</evidence>
<dbReference type="AlphaFoldDB" id="A0AAD9DIW5"/>